<keyword evidence="6" id="KW-0547">Nucleotide-binding</keyword>
<dbReference type="InterPro" id="IPR004136">
    <property type="entry name" value="NMO"/>
</dbReference>
<protein>
    <recommendedName>
        <fullName evidence="11">Nitronate monooxygenase</fullName>
    </recommendedName>
    <alternativeName>
        <fullName evidence="9">Propionate 3-nitronate monooxygenase</fullName>
    </alternativeName>
</protein>
<evidence type="ECO:0000313" key="13">
    <source>
        <dbReference type="EMBL" id="GGG49033.1"/>
    </source>
</evidence>
<keyword evidence="3" id="KW-0216">Detoxification</keyword>
<evidence type="ECO:0000313" key="14">
    <source>
        <dbReference type="Proteomes" id="UP000597507"/>
    </source>
</evidence>
<dbReference type="EMBL" id="BMKS01000019">
    <property type="protein sequence ID" value="GGG49033.1"/>
    <property type="molecule type" value="Genomic_DNA"/>
</dbReference>
<proteinExistence type="inferred from homology"/>
<organism evidence="13 14">
    <name type="scientific">Caldovatus sediminis</name>
    <dbReference type="NCBI Taxonomy" id="2041189"/>
    <lineage>
        <taxon>Bacteria</taxon>
        <taxon>Pseudomonadati</taxon>
        <taxon>Pseudomonadota</taxon>
        <taxon>Alphaproteobacteria</taxon>
        <taxon>Acetobacterales</taxon>
        <taxon>Roseomonadaceae</taxon>
        <taxon>Caldovatus</taxon>
    </lineage>
</organism>
<comment type="catalytic activity">
    <reaction evidence="10">
        <text>3 propionate 3-nitronate + 3 O2 + H2O = 3 3-oxopropanoate + 2 nitrate + nitrite + H2O2 + 3 H(+)</text>
        <dbReference type="Rhea" id="RHEA:57332"/>
        <dbReference type="ChEBI" id="CHEBI:15377"/>
        <dbReference type="ChEBI" id="CHEBI:15378"/>
        <dbReference type="ChEBI" id="CHEBI:15379"/>
        <dbReference type="ChEBI" id="CHEBI:16240"/>
        <dbReference type="ChEBI" id="CHEBI:16301"/>
        <dbReference type="ChEBI" id="CHEBI:17632"/>
        <dbReference type="ChEBI" id="CHEBI:33190"/>
        <dbReference type="ChEBI" id="CHEBI:136067"/>
    </reaction>
</comment>
<reference evidence="13 14" key="1">
    <citation type="journal article" date="2014" name="Int. J. Syst. Evol. Microbiol.">
        <title>Complete genome sequence of Corynebacterium casei LMG S-19264T (=DSM 44701T), isolated from a smear-ripened cheese.</title>
        <authorList>
            <consortium name="US DOE Joint Genome Institute (JGI-PGF)"/>
            <person name="Walter F."/>
            <person name="Albersmeier A."/>
            <person name="Kalinowski J."/>
            <person name="Ruckert C."/>
        </authorList>
    </citation>
    <scope>NUCLEOTIDE SEQUENCE [LARGE SCALE GENOMIC DNA]</scope>
    <source>
        <strain evidence="13 14">CGMCC 1.16330</strain>
    </source>
</reference>
<keyword evidence="5" id="KW-0288">FMN</keyword>
<keyword evidence="13" id="KW-0223">Dioxygenase</keyword>
<dbReference type="GO" id="GO:0009636">
    <property type="term" value="P:response to toxic substance"/>
    <property type="evidence" value="ECO:0007669"/>
    <property type="project" value="UniProtKB-KW"/>
</dbReference>
<accession>A0A8J2ZFA6</accession>
<keyword evidence="4" id="KW-0285">Flavoprotein</keyword>
<dbReference type="FunFam" id="3.20.20.70:FF:000154">
    <property type="entry name" value="Probable nitronate monooxygenase"/>
    <property type="match status" value="1"/>
</dbReference>
<dbReference type="InterPro" id="IPR013785">
    <property type="entry name" value="Aldolase_TIM"/>
</dbReference>
<dbReference type="AlphaFoldDB" id="A0A8J2ZFA6"/>
<dbReference type="GO" id="GO:0051213">
    <property type="term" value="F:dioxygenase activity"/>
    <property type="evidence" value="ECO:0007669"/>
    <property type="project" value="UniProtKB-KW"/>
</dbReference>
<dbReference type="Pfam" id="PF03060">
    <property type="entry name" value="NMO"/>
    <property type="match status" value="1"/>
</dbReference>
<evidence type="ECO:0000256" key="8">
    <source>
        <dbReference type="ARBA" id="ARBA00023033"/>
    </source>
</evidence>
<keyword evidence="7" id="KW-0560">Oxidoreductase</keyword>
<evidence type="ECO:0000256" key="9">
    <source>
        <dbReference type="ARBA" id="ARBA00031155"/>
    </source>
</evidence>
<comment type="similarity">
    <text evidence="2">Belongs to the nitronate monooxygenase family. NMO class I subfamily.</text>
</comment>
<dbReference type="Proteomes" id="UP000597507">
    <property type="component" value="Unassembled WGS sequence"/>
</dbReference>
<dbReference type="PANTHER" id="PTHR42747">
    <property type="entry name" value="NITRONATE MONOOXYGENASE-RELATED"/>
    <property type="match status" value="1"/>
</dbReference>
<dbReference type="Gene3D" id="3.20.20.70">
    <property type="entry name" value="Aldolase class I"/>
    <property type="match status" value="1"/>
</dbReference>
<evidence type="ECO:0000256" key="12">
    <source>
        <dbReference type="SAM" id="MobiDB-lite"/>
    </source>
</evidence>
<keyword evidence="8" id="KW-0503">Monooxygenase</keyword>
<feature type="compositionally biased region" description="Low complexity" evidence="12">
    <location>
        <begin position="11"/>
        <end position="20"/>
    </location>
</feature>
<dbReference type="SUPFAM" id="SSF51412">
    <property type="entry name" value="Inosine monophosphate dehydrogenase (IMPDH)"/>
    <property type="match status" value="1"/>
</dbReference>
<comment type="caution">
    <text evidence="13">The sequence shown here is derived from an EMBL/GenBank/DDBJ whole genome shotgun (WGS) entry which is preliminary data.</text>
</comment>
<dbReference type="CDD" id="cd04730">
    <property type="entry name" value="NPD_like"/>
    <property type="match status" value="1"/>
</dbReference>
<evidence type="ECO:0000256" key="10">
    <source>
        <dbReference type="ARBA" id="ARBA00049401"/>
    </source>
</evidence>
<evidence type="ECO:0000256" key="2">
    <source>
        <dbReference type="ARBA" id="ARBA00009881"/>
    </source>
</evidence>
<evidence type="ECO:0000256" key="5">
    <source>
        <dbReference type="ARBA" id="ARBA00022643"/>
    </source>
</evidence>
<dbReference type="RefSeq" id="WP_188903584.1">
    <property type="nucleotide sequence ID" value="NZ_BMKS01000019.1"/>
</dbReference>
<dbReference type="GO" id="GO:0018580">
    <property type="term" value="F:nitronate monooxygenase activity"/>
    <property type="evidence" value="ECO:0007669"/>
    <property type="project" value="InterPro"/>
</dbReference>
<feature type="region of interest" description="Disordered" evidence="12">
    <location>
        <begin position="1"/>
        <end position="20"/>
    </location>
</feature>
<comment type="cofactor">
    <cofactor evidence="1">
        <name>FMN</name>
        <dbReference type="ChEBI" id="CHEBI:58210"/>
    </cofactor>
</comment>
<evidence type="ECO:0000256" key="6">
    <source>
        <dbReference type="ARBA" id="ARBA00022741"/>
    </source>
</evidence>
<sequence length="374" mass="38190">MTDPSRTLPSRPARTKTTASARARAAAFCARFGLRVPILQAPMAGACPPALAAAVANAGGMGGMGALMMTPEAILAWARDFRARSNGSVQMNLWIPDPPPRRDPAREAAVADFLARFGPRPAPPGEGPLLPDFDAQCAAMLAAQPAVLSSIMGVFPERVVAAMKARGIAWFACATTLAEARAAVAAGADAIVAQGAEAGGHRGAFEAAAAEAQLTGLFALVPRLADALDVPVIAAGGIADARGVAAALTLGASAVQIGTGFLRCPEAGIHPAWAEALGRAEPEGTMLTRAFSGRLGRALATGYVRAAAAPDAPPPAPYPVQRVLTTPMREAAQAAGELDRMQAWAGQAAALARAEPAAELVRRLWEEAQALLPA</sequence>
<name>A0A8J2ZFA6_9PROT</name>
<evidence type="ECO:0000256" key="4">
    <source>
        <dbReference type="ARBA" id="ARBA00022630"/>
    </source>
</evidence>
<gene>
    <name evidence="13" type="ORF">GCM10010964_40470</name>
</gene>
<evidence type="ECO:0000256" key="7">
    <source>
        <dbReference type="ARBA" id="ARBA00023002"/>
    </source>
</evidence>
<dbReference type="GO" id="GO:0000166">
    <property type="term" value="F:nucleotide binding"/>
    <property type="evidence" value="ECO:0007669"/>
    <property type="project" value="UniProtKB-KW"/>
</dbReference>
<evidence type="ECO:0000256" key="11">
    <source>
        <dbReference type="ARBA" id="ARBA00067136"/>
    </source>
</evidence>
<evidence type="ECO:0000256" key="3">
    <source>
        <dbReference type="ARBA" id="ARBA00022575"/>
    </source>
</evidence>
<dbReference type="PANTHER" id="PTHR42747:SF3">
    <property type="entry name" value="NITRONATE MONOOXYGENASE-RELATED"/>
    <property type="match status" value="1"/>
</dbReference>
<keyword evidence="14" id="KW-1185">Reference proteome</keyword>
<evidence type="ECO:0000256" key="1">
    <source>
        <dbReference type="ARBA" id="ARBA00001917"/>
    </source>
</evidence>